<dbReference type="EMBL" id="BARV01000309">
    <property type="protein sequence ID" value="GAH96598.1"/>
    <property type="molecule type" value="Genomic_DNA"/>
</dbReference>
<dbReference type="PANTHER" id="PTHR18964:SF149">
    <property type="entry name" value="BIFUNCTIONAL UDP-N-ACETYLGLUCOSAMINE 2-EPIMERASE_N-ACETYLMANNOSAMINE KINASE"/>
    <property type="match status" value="1"/>
</dbReference>
<accession>X1LR34</accession>
<comment type="caution">
    <text evidence="1">The sequence shown here is derived from an EMBL/GenBank/DDBJ whole genome shotgun (WGS) entry which is preliminary data.</text>
</comment>
<dbReference type="Gene3D" id="3.30.420.40">
    <property type="match status" value="2"/>
</dbReference>
<evidence type="ECO:0008006" key="2">
    <source>
        <dbReference type="Google" id="ProtNLM"/>
    </source>
</evidence>
<dbReference type="SUPFAM" id="SSF53067">
    <property type="entry name" value="Actin-like ATPase domain"/>
    <property type="match status" value="1"/>
</dbReference>
<reference evidence="1" key="1">
    <citation type="journal article" date="2014" name="Front. Microbiol.">
        <title>High frequency of phylogenetically diverse reductive dehalogenase-homologous genes in deep subseafloor sedimentary metagenomes.</title>
        <authorList>
            <person name="Kawai M."/>
            <person name="Futagami T."/>
            <person name="Toyoda A."/>
            <person name="Takaki Y."/>
            <person name="Nishi S."/>
            <person name="Hori S."/>
            <person name="Arai W."/>
            <person name="Tsubouchi T."/>
            <person name="Morono Y."/>
            <person name="Uchiyama I."/>
            <person name="Ito T."/>
            <person name="Fujiyama A."/>
            <person name="Inagaki F."/>
            <person name="Takami H."/>
        </authorList>
    </citation>
    <scope>NUCLEOTIDE SEQUENCE</scope>
    <source>
        <strain evidence="1">Expedition CK06-06</strain>
    </source>
</reference>
<evidence type="ECO:0000313" key="1">
    <source>
        <dbReference type="EMBL" id="GAH96598.1"/>
    </source>
</evidence>
<protein>
    <recommendedName>
        <fullName evidence="2">Glucokinase</fullName>
    </recommendedName>
</protein>
<proteinExistence type="predicted"/>
<dbReference type="InterPro" id="IPR043129">
    <property type="entry name" value="ATPase_NBD"/>
</dbReference>
<dbReference type="Pfam" id="PF00480">
    <property type="entry name" value="ROK"/>
    <property type="match status" value="1"/>
</dbReference>
<sequence>MKKIGIGLDLGGTTMLAAAVSEDGRILKQKIRETPSREKAKIVLSSIVDLLKLVENWSLSENLEIVGIGLGLPGLVNFTTGVVELMPNFPKMRGFPIIDELKKYFDYKLFYENDANAALLGEYRFGAGKGVDDLICFTIGTGIGGAVLIDGKLLRGPEGFAGELGHITLDPDGPLCGCGNRGCLEALASSSAIVRRAKEIISEGKIKTLLSNYLEREEELNASIIAEEANKGDLLAQKVYEETGKWLGIAIGSLANIFNIYLFLIGGGVASAGDVLFKPMIDETFKRAMPGIREKIKIDRFKLGNDAGVIGASTLPFYNN</sequence>
<name>X1LR34_9ZZZZ</name>
<dbReference type="CDD" id="cd24076">
    <property type="entry name" value="ASKHA_ATPase_ROK_BsXylR-like"/>
    <property type="match status" value="1"/>
</dbReference>
<organism evidence="1">
    <name type="scientific">marine sediment metagenome</name>
    <dbReference type="NCBI Taxonomy" id="412755"/>
    <lineage>
        <taxon>unclassified sequences</taxon>
        <taxon>metagenomes</taxon>
        <taxon>ecological metagenomes</taxon>
    </lineage>
</organism>
<dbReference type="InterPro" id="IPR000600">
    <property type="entry name" value="ROK"/>
</dbReference>
<dbReference type="PROSITE" id="PS01125">
    <property type="entry name" value="ROK"/>
    <property type="match status" value="1"/>
</dbReference>
<dbReference type="AlphaFoldDB" id="X1LR34"/>
<dbReference type="InterPro" id="IPR049874">
    <property type="entry name" value="ROK_cs"/>
</dbReference>
<dbReference type="PANTHER" id="PTHR18964">
    <property type="entry name" value="ROK (REPRESSOR, ORF, KINASE) FAMILY"/>
    <property type="match status" value="1"/>
</dbReference>
<gene>
    <name evidence="1" type="ORF">S06H3_01274</name>
</gene>